<protein>
    <submittedName>
        <fullName evidence="2">Uncharacterized protein</fullName>
    </submittedName>
</protein>
<name>A0A1J4J6Q3_9EUKA</name>
<dbReference type="GeneID" id="94825369"/>
<feature type="region of interest" description="Disordered" evidence="1">
    <location>
        <begin position="22"/>
        <end position="87"/>
    </location>
</feature>
<dbReference type="VEuPathDB" id="TrichDB:TRFO_02397"/>
<evidence type="ECO:0000313" key="3">
    <source>
        <dbReference type="Proteomes" id="UP000179807"/>
    </source>
</evidence>
<feature type="compositionally biased region" description="Low complexity" evidence="1">
    <location>
        <begin position="32"/>
        <end position="42"/>
    </location>
</feature>
<dbReference type="Proteomes" id="UP000179807">
    <property type="component" value="Unassembled WGS sequence"/>
</dbReference>
<organism evidence="2 3">
    <name type="scientific">Tritrichomonas foetus</name>
    <dbReference type="NCBI Taxonomy" id="1144522"/>
    <lineage>
        <taxon>Eukaryota</taxon>
        <taxon>Metamonada</taxon>
        <taxon>Parabasalia</taxon>
        <taxon>Tritrichomonadida</taxon>
        <taxon>Tritrichomonadidae</taxon>
        <taxon>Tritrichomonas</taxon>
    </lineage>
</organism>
<dbReference type="EMBL" id="MLAK01001370">
    <property type="protein sequence ID" value="OHS93863.1"/>
    <property type="molecule type" value="Genomic_DNA"/>
</dbReference>
<reference evidence="2" key="1">
    <citation type="submission" date="2016-10" db="EMBL/GenBank/DDBJ databases">
        <authorList>
            <person name="Benchimol M."/>
            <person name="Almeida L.G."/>
            <person name="Vasconcelos A.T."/>
            <person name="Perreira-Neves A."/>
            <person name="Rosa I.A."/>
            <person name="Tasca T."/>
            <person name="Bogo M.R."/>
            <person name="de Souza W."/>
        </authorList>
    </citation>
    <scope>NUCLEOTIDE SEQUENCE [LARGE SCALE GENOMIC DNA]</scope>
    <source>
        <strain evidence="2">K</strain>
    </source>
</reference>
<feature type="compositionally biased region" description="Low complexity" evidence="1">
    <location>
        <begin position="54"/>
        <end position="65"/>
    </location>
</feature>
<accession>A0A1J4J6Q3</accession>
<dbReference type="AlphaFoldDB" id="A0A1J4J6Q3"/>
<comment type="caution">
    <text evidence="2">The sequence shown here is derived from an EMBL/GenBank/DDBJ whole genome shotgun (WGS) entry which is preliminary data.</text>
</comment>
<dbReference type="RefSeq" id="XP_068347000.1">
    <property type="nucleotide sequence ID" value="XM_068490665.1"/>
</dbReference>
<keyword evidence="3" id="KW-1185">Reference proteome</keyword>
<proteinExistence type="predicted"/>
<evidence type="ECO:0000256" key="1">
    <source>
        <dbReference type="SAM" id="MobiDB-lite"/>
    </source>
</evidence>
<sequence>MTEVEALQNLKAFYDKIFEYLPANEATENESETTQQENQTEQPKTKPDPPPKTQKPQQIKYQPKPAGAKIRPGFEGPRVIRTKRQQK</sequence>
<gene>
    <name evidence="2" type="ORF">TRFO_02397</name>
</gene>
<evidence type="ECO:0000313" key="2">
    <source>
        <dbReference type="EMBL" id="OHS93863.1"/>
    </source>
</evidence>